<protein>
    <recommendedName>
        <fullName evidence="3">Smr domain-containing protein</fullName>
    </recommendedName>
</protein>
<name>A0A3G1L0X5_FORW1</name>
<evidence type="ECO:0000313" key="2">
    <source>
        <dbReference type="Proteomes" id="UP000323521"/>
    </source>
</evidence>
<accession>A0A3G1L0X5</accession>
<dbReference type="Proteomes" id="UP000323521">
    <property type="component" value="Chromosome"/>
</dbReference>
<dbReference type="AlphaFoldDB" id="A0A3G1L0X5"/>
<sequence length="70" mass="8176">MTKYQAKVYIDSQLKQAKSDIYIIRVVHGYHGGTQLREMVRTEYKGNPKVKRVEHGLNPGITELILRELY</sequence>
<evidence type="ECO:0008006" key="3">
    <source>
        <dbReference type="Google" id="ProtNLM"/>
    </source>
</evidence>
<keyword evidence="2" id="KW-1185">Reference proteome</keyword>
<dbReference type="EMBL" id="CP017634">
    <property type="protein sequence ID" value="ATW28279.1"/>
    <property type="molecule type" value="Genomic_DNA"/>
</dbReference>
<evidence type="ECO:0000313" key="1">
    <source>
        <dbReference type="EMBL" id="ATW28279.1"/>
    </source>
</evidence>
<gene>
    <name evidence="1" type="ORF">DCMF_01090</name>
</gene>
<dbReference type="KEGG" id="fwa:DCMF_01090"/>
<reference evidence="1 2" key="1">
    <citation type="submission" date="2016-10" db="EMBL/GenBank/DDBJ databases">
        <title>Complete Genome Sequence of Peptococcaceae strain DCMF.</title>
        <authorList>
            <person name="Edwards R.J."/>
            <person name="Holland S.I."/>
            <person name="Deshpande N.P."/>
            <person name="Wong Y.K."/>
            <person name="Ertan H."/>
            <person name="Manefield M."/>
            <person name="Russell T.L."/>
            <person name="Lee M.J."/>
        </authorList>
    </citation>
    <scope>NUCLEOTIDE SEQUENCE [LARGE SCALE GENOMIC DNA]</scope>
    <source>
        <strain evidence="1 2">DCMF</strain>
    </source>
</reference>
<proteinExistence type="predicted"/>
<organism evidence="1 2">
    <name type="scientific">Formimonas warabiya</name>
    <dbReference type="NCBI Taxonomy" id="1761012"/>
    <lineage>
        <taxon>Bacteria</taxon>
        <taxon>Bacillati</taxon>
        <taxon>Bacillota</taxon>
        <taxon>Clostridia</taxon>
        <taxon>Eubacteriales</taxon>
        <taxon>Peptococcaceae</taxon>
        <taxon>Candidatus Formimonas</taxon>
    </lineage>
</organism>